<dbReference type="Gene3D" id="3.90.105.20">
    <property type="match status" value="2"/>
</dbReference>
<evidence type="ECO:0000256" key="6">
    <source>
        <dbReference type="SAM" id="MobiDB-lite"/>
    </source>
</evidence>
<feature type="domain" description="Large ribosomal subunit protein uL10-like insertion" evidence="7">
    <location>
        <begin position="107"/>
        <end position="176"/>
    </location>
</feature>
<dbReference type="Gene3D" id="3.30.70.1730">
    <property type="match status" value="2"/>
</dbReference>
<reference evidence="8" key="2">
    <citation type="submission" date="2021-03" db="UniProtKB">
        <authorList>
            <consortium name="EnsemblPlants"/>
        </authorList>
    </citation>
    <scope>IDENTIFICATION</scope>
</reference>
<dbReference type="PANTHER" id="PTHR45699:SF3">
    <property type="entry name" value="LARGE RIBOSOMAL SUBUNIT PROTEIN UL10"/>
    <property type="match status" value="1"/>
</dbReference>
<dbReference type="PANTHER" id="PTHR45699">
    <property type="entry name" value="60S ACIDIC RIBOSOMAL PROTEIN P0"/>
    <property type="match status" value="1"/>
</dbReference>
<evidence type="ECO:0000256" key="4">
    <source>
        <dbReference type="ARBA" id="ARBA00022980"/>
    </source>
</evidence>
<dbReference type="InterPro" id="IPR040637">
    <property type="entry name" value="Ribosomal_uL10-like_insert"/>
</dbReference>
<organism evidence="8 9">
    <name type="scientific">Chenopodium quinoa</name>
    <name type="common">Quinoa</name>
    <dbReference type="NCBI Taxonomy" id="63459"/>
    <lineage>
        <taxon>Eukaryota</taxon>
        <taxon>Viridiplantae</taxon>
        <taxon>Streptophyta</taxon>
        <taxon>Embryophyta</taxon>
        <taxon>Tracheophyta</taxon>
        <taxon>Spermatophyta</taxon>
        <taxon>Magnoliopsida</taxon>
        <taxon>eudicotyledons</taxon>
        <taxon>Gunneridae</taxon>
        <taxon>Pentapetalae</taxon>
        <taxon>Caryophyllales</taxon>
        <taxon>Chenopodiaceae</taxon>
        <taxon>Chenopodioideae</taxon>
        <taxon>Atripliceae</taxon>
        <taxon>Chenopodium</taxon>
    </lineage>
</organism>
<dbReference type="InterPro" id="IPR001790">
    <property type="entry name" value="Ribosomal_uL10"/>
</dbReference>
<name>A0A803LXB0_CHEQI</name>
<comment type="subunit">
    <text evidence="3">P0 forms a pentameric complex by interaction with dimers of P1 and P2.</text>
</comment>
<comment type="similarity">
    <text evidence="2">Belongs to the universal ribosomal protein uL10 family.</text>
</comment>
<evidence type="ECO:0000313" key="8">
    <source>
        <dbReference type="EnsemblPlants" id="AUR62020111-RA:cds"/>
    </source>
</evidence>
<dbReference type="Pfam" id="PF00466">
    <property type="entry name" value="Ribosomal_L10"/>
    <property type="match status" value="2"/>
</dbReference>
<comment type="function">
    <text evidence="1">Ribosomal protein P0 is the functional equivalent of E.coli protein L10.</text>
</comment>
<dbReference type="InterPro" id="IPR043141">
    <property type="entry name" value="Ribosomal_uL10-like_sf"/>
</dbReference>
<dbReference type="GO" id="GO:0000027">
    <property type="term" value="P:ribosomal large subunit assembly"/>
    <property type="evidence" value="ECO:0007669"/>
    <property type="project" value="TreeGrafter"/>
</dbReference>
<dbReference type="GO" id="GO:0070180">
    <property type="term" value="F:large ribosomal subunit rRNA binding"/>
    <property type="evidence" value="ECO:0007669"/>
    <property type="project" value="TreeGrafter"/>
</dbReference>
<dbReference type="GO" id="GO:0022625">
    <property type="term" value="C:cytosolic large ribosomal subunit"/>
    <property type="evidence" value="ECO:0007669"/>
    <property type="project" value="TreeGrafter"/>
</dbReference>
<keyword evidence="4" id="KW-0689">Ribosomal protein</keyword>
<dbReference type="AlphaFoldDB" id="A0A803LXB0"/>
<dbReference type="GO" id="GO:0003735">
    <property type="term" value="F:structural constituent of ribosome"/>
    <property type="evidence" value="ECO:0007669"/>
    <property type="project" value="TreeGrafter"/>
</dbReference>
<accession>A0A803LXB0</accession>
<evidence type="ECO:0000256" key="2">
    <source>
        <dbReference type="ARBA" id="ARBA00008889"/>
    </source>
</evidence>
<dbReference type="InterPro" id="IPR043164">
    <property type="entry name" value="Ribosomal_uL10-like_insert_sf"/>
</dbReference>
<evidence type="ECO:0000313" key="9">
    <source>
        <dbReference type="Proteomes" id="UP000596660"/>
    </source>
</evidence>
<proteinExistence type="inferred from homology"/>
<keyword evidence="9" id="KW-1185">Reference proteome</keyword>
<dbReference type="Pfam" id="PF00428">
    <property type="entry name" value="Ribosomal_60s"/>
    <property type="match status" value="1"/>
</dbReference>
<evidence type="ECO:0000256" key="3">
    <source>
        <dbReference type="ARBA" id="ARBA00011521"/>
    </source>
</evidence>
<protein>
    <recommendedName>
        <fullName evidence="7">Large ribosomal subunit protein uL10-like insertion domain-containing protein</fullName>
    </recommendedName>
</protein>
<dbReference type="EnsemblPlants" id="AUR62020111-RA">
    <property type="protein sequence ID" value="AUR62020111-RA:cds"/>
    <property type="gene ID" value="AUR62020111"/>
</dbReference>
<dbReference type="Proteomes" id="UP000596660">
    <property type="component" value="Unplaced"/>
</dbReference>
<evidence type="ECO:0000256" key="1">
    <source>
        <dbReference type="ARBA" id="ARBA00002200"/>
    </source>
</evidence>
<reference evidence="8" key="1">
    <citation type="journal article" date="2017" name="Nature">
        <title>The genome of Chenopodium quinoa.</title>
        <authorList>
            <person name="Jarvis D.E."/>
            <person name="Ho Y.S."/>
            <person name="Lightfoot D.J."/>
            <person name="Schmoeckel S.M."/>
            <person name="Li B."/>
            <person name="Borm T.J.A."/>
            <person name="Ohyanagi H."/>
            <person name="Mineta K."/>
            <person name="Michell C.T."/>
            <person name="Saber N."/>
            <person name="Kharbatia N.M."/>
            <person name="Rupper R.R."/>
            <person name="Sharp A.R."/>
            <person name="Dally N."/>
            <person name="Boughton B.A."/>
            <person name="Woo Y.H."/>
            <person name="Gao G."/>
            <person name="Schijlen E.G.W.M."/>
            <person name="Guo X."/>
            <person name="Momin A.A."/>
            <person name="Negrao S."/>
            <person name="Al-Babili S."/>
            <person name="Gehring C."/>
            <person name="Roessner U."/>
            <person name="Jung C."/>
            <person name="Murphy K."/>
            <person name="Arold S.T."/>
            <person name="Gojobori T."/>
            <person name="van der Linden C.G."/>
            <person name="van Loo E.N."/>
            <person name="Jellen E.N."/>
            <person name="Maughan P.J."/>
            <person name="Tester M."/>
        </authorList>
    </citation>
    <scope>NUCLEOTIDE SEQUENCE [LARGE SCALE GENOMIC DNA]</scope>
    <source>
        <strain evidence="8">cv. PI 614886</strain>
    </source>
</reference>
<evidence type="ECO:0000256" key="5">
    <source>
        <dbReference type="ARBA" id="ARBA00023274"/>
    </source>
</evidence>
<dbReference type="InterPro" id="IPR050323">
    <property type="entry name" value="Ribosomal_protein_uL10"/>
</dbReference>
<feature type="domain" description="Large ribosomal subunit protein uL10-like insertion" evidence="7">
    <location>
        <begin position="399"/>
        <end position="468"/>
    </location>
</feature>
<dbReference type="Gramene" id="AUR62020111-RA">
    <property type="protein sequence ID" value="AUR62020111-RA:cds"/>
    <property type="gene ID" value="AUR62020111"/>
</dbReference>
<feature type="compositionally biased region" description="Acidic residues" evidence="6">
    <location>
        <begin position="592"/>
        <end position="606"/>
    </location>
</feature>
<dbReference type="Pfam" id="PF17777">
    <property type="entry name" value="RL10P_insert"/>
    <property type="match status" value="2"/>
</dbReference>
<evidence type="ECO:0000259" key="7">
    <source>
        <dbReference type="Pfam" id="PF17777"/>
    </source>
</evidence>
<feature type="region of interest" description="Disordered" evidence="6">
    <location>
        <begin position="573"/>
        <end position="606"/>
    </location>
</feature>
<feature type="compositionally biased region" description="Low complexity" evidence="6">
    <location>
        <begin position="573"/>
        <end position="582"/>
    </location>
</feature>
<dbReference type="FunFam" id="3.90.105.20:FF:000001">
    <property type="entry name" value="60S acidic ribosomal protein P0"/>
    <property type="match status" value="2"/>
</dbReference>
<keyword evidence="5" id="KW-0687">Ribonucleoprotein</keyword>
<dbReference type="CDD" id="cd05795">
    <property type="entry name" value="Ribosomal_P0_L10e"/>
    <property type="match status" value="2"/>
</dbReference>
<sequence>MEKKEIYSAKLKRLIDEYSKILIVFADNVGSNQLQQIRQGLRGDSVILMGKNTLMKRALKSYIQETGNDTIQPLIGLLQGNVGLIFTKGDLKEVREELGKYKVGAPARVNLVAPVDVIIPPGNTGLDPSQTSFFQILNIPTKINKGTVEIITPVEIIKKGDKVGSSEAALLSKLAIKPFSYGLIVTKVYEDGSVYDPEVLDLTEDDLAVRFASGLANVTSLALSISFPTLAAAPHMLINAYKNVLAVAVATDYTFPQAEEVKEYLKDPSKFAAAVAPVASSTGVLKKAAKSKMEKKERYSDKLKKLIDEYSKILVVLADNVGSNQLQQIRQGLRGDSVILMGKNTLMKRALKSYVQETGNETIRPLMDLLAGNVGLIFTKGDLKEVREELSKYRVGAPARVGLIAPVDVVIPPGNTGLDPSQTSFFQILNIPTKINKGTVEIITPVEIIKKGDKVGSSEAMLLAKLAVKPFSYGLVVEKVFEDGSVYDPQVLDLTEDDLAEKFASGLANVTALALSISFPTLAAAPHMFINGYKNVLAVAVATDYTFPQAEEVKEFLKDPSKFIAAVVPVASATGGDASGGAFKEEEKKEEDSESDEDNMLSLFDD</sequence>
<dbReference type="GO" id="GO:0002181">
    <property type="term" value="P:cytoplasmic translation"/>
    <property type="evidence" value="ECO:0007669"/>
    <property type="project" value="TreeGrafter"/>
</dbReference>
<dbReference type="SUPFAM" id="SSF160369">
    <property type="entry name" value="Ribosomal protein L10-like"/>
    <property type="match status" value="2"/>
</dbReference>